<reference evidence="1 2" key="1">
    <citation type="journal article" date="2015" name="Genome Biol. Evol.">
        <title>Phylogenomic analyses indicate that early fungi evolved digesting cell walls of algal ancestors of land plants.</title>
        <authorList>
            <person name="Chang Y."/>
            <person name="Wang S."/>
            <person name="Sekimoto S."/>
            <person name="Aerts A.L."/>
            <person name="Choi C."/>
            <person name="Clum A."/>
            <person name="LaButti K.M."/>
            <person name="Lindquist E.A."/>
            <person name="Yee Ngan C."/>
            <person name="Ohm R.A."/>
            <person name="Salamov A.A."/>
            <person name="Grigoriev I.V."/>
            <person name="Spatafora J.W."/>
            <person name="Berbee M.L."/>
        </authorList>
    </citation>
    <scope>NUCLEOTIDE SEQUENCE [LARGE SCALE GENOMIC DNA]</scope>
    <source>
        <strain evidence="1 2">JEL478</strain>
    </source>
</reference>
<evidence type="ECO:0000313" key="2">
    <source>
        <dbReference type="Proteomes" id="UP000070544"/>
    </source>
</evidence>
<dbReference type="EMBL" id="KQ965797">
    <property type="protein sequence ID" value="KXS11720.1"/>
    <property type="molecule type" value="Genomic_DNA"/>
</dbReference>
<keyword evidence="2" id="KW-1185">Reference proteome</keyword>
<accession>A0A139A4K4</accession>
<gene>
    <name evidence="1" type="ORF">M427DRAFT_421407</name>
</gene>
<dbReference type="AlphaFoldDB" id="A0A139A4K4"/>
<proteinExistence type="predicted"/>
<sequence>MLSCAHCSDVVRLDLTDFYPKMRFGMSAMEARLLNYATTKALAEKWETKLPIASEVKNYESTYWWHKLVSGLIEQGRFTLVSPSFIFTFCAKGSADDKYSEWANVVFFFHKPSGYDKEKPPSPKFVGTSVRFAGLKAGAGRTVIEKLGGFFGISPDKFRFISGTWAPAWASKEPAYGFSEQVLVGGRRAILQATLKVADKARRPNEIHVDLTDEDFLPEY</sequence>
<organism evidence="1 2">
    <name type="scientific">Gonapodya prolifera (strain JEL478)</name>
    <name type="common">Monoblepharis prolifera</name>
    <dbReference type="NCBI Taxonomy" id="1344416"/>
    <lineage>
        <taxon>Eukaryota</taxon>
        <taxon>Fungi</taxon>
        <taxon>Fungi incertae sedis</taxon>
        <taxon>Chytridiomycota</taxon>
        <taxon>Chytridiomycota incertae sedis</taxon>
        <taxon>Monoblepharidomycetes</taxon>
        <taxon>Monoblepharidales</taxon>
        <taxon>Gonapodyaceae</taxon>
        <taxon>Gonapodya</taxon>
    </lineage>
</organism>
<protein>
    <submittedName>
        <fullName evidence="1">Uncharacterized protein</fullName>
    </submittedName>
</protein>
<name>A0A139A4K4_GONPJ</name>
<dbReference type="Proteomes" id="UP000070544">
    <property type="component" value="Unassembled WGS sequence"/>
</dbReference>
<evidence type="ECO:0000313" key="1">
    <source>
        <dbReference type="EMBL" id="KXS11720.1"/>
    </source>
</evidence>